<name>A0ABQ9ZZK2_9CRUS</name>
<evidence type="ECO:0000313" key="2">
    <source>
        <dbReference type="Proteomes" id="UP001234178"/>
    </source>
</evidence>
<dbReference type="Proteomes" id="UP001234178">
    <property type="component" value="Unassembled WGS sequence"/>
</dbReference>
<protein>
    <submittedName>
        <fullName evidence="1">Uncharacterized protein</fullName>
    </submittedName>
</protein>
<sequence>MPSSENSRLPFSFDSCWMLVFLTSIIGMNSVISDFLPLQPTLNTIPVLSTKFFPISLCSSSSFYHSFSEEDCFFM</sequence>
<keyword evidence="2" id="KW-1185">Reference proteome</keyword>
<evidence type="ECO:0000313" key="1">
    <source>
        <dbReference type="EMBL" id="KAK4018074.1"/>
    </source>
</evidence>
<organism evidence="1 2">
    <name type="scientific">Daphnia magna</name>
    <dbReference type="NCBI Taxonomy" id="35525"/>
    <lineage>
        <taxon>Eukaryota</taxon>
        <taxon>Metazoa</taxon>
        <taxon>Ecdysozoa</taxon>
        <taxon>Arthropoda</taxon>
        <taxon>Crustacea</taxon>
        <taxon>Branchiopoda</taxon>
        <taxon>Diplostraca</taxon>
        <taxon>Cladocera</taxon>
        <taxon>Anomopoda</taxon>
        <taxon>Daphniidae</taxon>
        <taxon>Daphnia</taxon>
    </lineage>
</organism>
<comment type="caution">
    <text evidence="1">The sequence shown here is derived from an EMBL/GenBank/DDBJ whole genome shotgun (WGS) entry which is preliminary data.</text>
</comment>
<gene>
    <name evidence="1" type="ORF">OUZ56_000143</name>
</gene>
<accession>A0ABQ9ZZK2</accession>
<reference evidence="1 2" key="1">
    <citation type="journal article" date="2023" name="Nucleic Acids Res.">
        <title>The hologenome of Daphnia magna reveals possible DNA methylation and microbiome-mediated evolution of the host genome.</title>
        <authorList>
            <person name="Chaturvedi A."/>
            <person name="Li X."/>
            <person name="Dhandapani V."/>
            <person name="Marshall H."/>
            <person name="Kissane S."/>
            <person name="Cuenca-Cambronero M."/>
            <person name="Asole G."/>
            <person name="Calvet F."/>
            <person name="Ruiz-Romero M."/>
            <person name="Marangio P."/>
            <person name="Guigo R."/>
            <person name="Rago D."/>
            <person name="Mirbahai L."/>
            <person name="Eastwood N."/>
            <person name="Colbourne J.K."/>
            <person name="Zhou J."/>
            <person name="Mallon E."/>
            <person name="Orsini L."/>
        </authorList>
    </citation>
    <scope>NUCLEOTIDE SEQUENCE [LARGE SCALE GENOMIC DNA]</scope>
    <source>
        <strain evidence="1">LRV0_1</strain>
    </source>
</reference>
<dbReference type="EMBL" id="JAOYFB010000036">
    <property type="protein sequence ID" value="KAK4018074.1"/>
    <property type="molecule type" value="Genomic_DNA"/>
</dbReference>
<proteinExistence type="predicted"/>